<dbReference type="Gramene" id="TuG1812G0100002088.01.T01">
    <property type="protein sequence ID" value="TuG1812G0100002088.01.T01.cds424727"/>
    <property type="gene ID" value="TuG1812G0100002088.01"/>
</dbReference>
<reference evidence="2" key="3">
    <citation type="submission" date="2022-06" db="UniProtKB">
        <authorList>
            <consortium name="EnsemblPlants"/>
        </authorList>
    </citation>
    <scope>IDENTIFICATION</scope>
</reference>
<name>A0A8R7JZX0_TRIUA</name>
<dbReference type="Proteomes" id="UP000015106">
    <property type="component" value="Chromosome 1"/>
</dbReference>
<reference evidence="3" key="1">
    <citation type="journal article" date="2013" name="Nature">
        <title>Draft genome of the wheat A-genome progenitor Triticum urartu.</title>
        <authorList>
            <person name="Ling H.Q."/>
            <person name="Zhao S."/>
            <person name="Liu D."/>
            <person name="Wang J."/>
            <person name="Sun H."/>
            <person name="Zhang C."/>
            <person name="Fan H."/>
            <person name="Li D."/>
            <person name="Dong L."/>
            <person name="Tao Y."/>
            <person name="Gao C."/>
            <person name="Wu H."/>
            <person name="Li Y."/>
            <person name="Cui Y."/>
            <person name="Guo X."/>
            <person name="Zheng S."/>
            <person name="Wang B."/>
            <person name="Yu K."/>
            <person name="Liang Q."/>
            <person name="Yang W."/>
            <person name="Lou X."/>
            <person name="Chen J."/>
            <person name="Feng M."/>
            <person name="Jian J."/>
            <person name="Zhang X."/>
            <person name="Luo G."/>
            <person name="Jiang Y."/>
            <person name="Liu J."/>
            <person name="Wang Z."/>
            <person name="Sha Y."/>
            <person name="Zhang B."/>
            <person name="Wu H."/>
            <person name="Tang D."/>
            <person name="Shen Q."/>
            <person name="Xue P."/>
            <person name="Zou S."/>
            <person name="Wang X."/>
            <person name="Liu X."/>
            <person name="Wang F."/>
            <person name="Yang Y."/>
            <person name="An X."/>
            <person name="Dong Z."/>
            <person name="Zhang K."/>
            <person name="Zhang X."/>
            <person name="Luo M.C."/>
            <person name="Dvorak J."/>
            <person name="Tong Y."/>
            <person name="Wang J."/>
            <person name="Yang H."/>
            <person name="Li Z."/>
            <person name="Wang D."/>
            <person name="Zhang A."/>
            <person name="Wang J."/>
        </authorList>
    </citation>
    <scope>NUCLEOTIDE SEQUENCE</scope>
    <source>
        <strain evidence="3">cv. G1812</strain>
    </source>
</reference>
<sequence>MMMESQQKLMKSQQLPSSTMTLPRRVPPVWLPLLPCCSGKQGSLTLLLLGLPLPPLLSKLLDTLLPSTPLLSVALGVISPLLRGGSQRLRHVPGRRHALPGKAITQLVLFVVRPRRPNLLLLLTLLRVWLSVCRRLPLPSCASPAASGGKRGEVSGPTAAREEVDVVSVGDDGGWNRGPGSRGWRPQRGDLIRGAGGGGGWRWGTGRGGRVGLEAPVAAERDEAGVRLAAAGGLALELVLAGGLGLVDADLLLVVEPVDVPPLLRQDVQPAVPAHLRLPEQVPRRRPRRLGGVLRRVGDWGFCSLVPHGLRFCFAPVPEARLGHGPTSIPHSVGPNLLPDSKF</sequence>
<evidence type="ECO:0000313" key="2">
    <source>
        <dbReference type="EnsemblPlants" id="TuG1812G0100002088.01.T01.cds424727"/>
    </source>
</evidence>
<evidence type="ECO:0000256" key="1">
    <source>
        <dbReference type="SAM" id="MobiDB-lite"/>
    </source>
</evidence>
<dbReference type="EnsemblPlants" id="TuG1812G0100002088.01.T01">
    <property type="protein sequence ID" value="TuG1812G0100002088.01.T01.cds424727"/>
    <property type="gene ID" value="TuG1812G0100002088.01"/>
</dbReference>
<reference evidence="2" key="2">
    <citation type="submission" date="2018-03" db="EMBL/GenBank/DDBJ databases">
        <title>The Triticum urartu genome reveals the dynamic nature of wheat genome evolution.</title>
        <authorList>
            <person name="Ling H."/>
            <person name="Ma B."/>
            <person name="Shi X."/>
            <person name="Liu H."/>
            <person name="Dong L."/>
            <person name="Sun H."/>
            <person name="Cao Y."/>
            <person name="Gao Q."/>
            <person name="Zheng S."/>
            <person name="Li Y."/>
            <person name="Yu Y."/>
            <person name="Du H."/>
            <person name="Qi M."/>
            <person name="Li Y."/>
            <person name="Yu H."/>
            <person name="Cui Y."/>
            <person name="Wang N."/>
            <person name="Chen C."/>
            <person name="Wu H."/>
            <person name="Zhao Y."/>
            <person name="Zhang J."/>
            <person name="Li Y."/>
            <person name="Zhou W."/>
            <person name="Zhang B."/>
            <person name="Hu W."/>
            <person name="Eijk M."/>
            <person name="Tang J."/>
            <person name="Witsenboer H."/>
            <person name="Zhao S."/>
            <person name="Li Z."/>
            <person name="Zhang A."/>
            <person name="Wang D."/>
            <person name="Liang C."/>
        </authorList>
    </citation>
    <scope>NUCLEOTIDE SEQUENCE [LARGE SCALE GENOMIC DNA]</scope>
    <source>
        <strain evidence="2">cv. G1812</strain>
    </source>
</reference>
<protein>
    <submittedName>
        <fullName evidence="2">Uncharacterized protein</fullName>
    </submittedName>
</protein>
<keyword evidence="3" id="KW-1185">Reference proteome</keyword>
<feature type="region of interest" description="Disordered" evidence="1">
    <location>
        <begin position="142"/>
        <end position="189"/>
    </location>
</feature>
<feature type="compositionally biased region" description="Gly residues" evidence="1">
    <location>
        <begin position="171"/>
        <end position="181"/>
    </location>
</feature>
<accession>A0A8R7JZX0</accession>
<gene>
    <name evidence="2" type="primary">LOC125509309</name>
</gene>
<proteinExistence type="predicted"/>
<dbReference type="AlphaFoldDB" id="A0A8R7JZX0"/>
<organism evidence="2 3">
    <name type="scientific">Triticum urartu</name>
    <name type="common">Red wild einkorn</name>
    <name type="synonym">Crithodium urartu</name>
    <dbReference type="NCBI Taxonomy" id="4572"/>
    <lineage>
        <taxon>Eukaryota</taxon>
        <taxon>Viridiplantae</taxon>
        <taxon>Streptophyta</taxon>
        <taxon>Embryophyta</taxon>
        <taxon>Tracheophyta</taxon>
        <taxon>Spermatophyta</taxon>
        <taxon>Magnoliopsida</taxon>
        <taxon>Liliopsida</taxon>
        <taxon>Poales</taxon>
        <taxon>Poaceae</taxon>
        <taxon>BOP clade</taxon>
        <taxon>Pooideae</taxon>
        <taxon>Triticodae</taxon>
        <taxon>Triticeae</taxon>
        <taxon>Triticinae</taxon>
        <taxon>Triticum</taxon>
    </lineage>
</organism>
<evidence type="ECO:0000313" key="3">
    <source>
        <dbReference type="Proteomes" id="UP000015106"/>
    </source>
</evidence>